<evidence type="ECO:0000256" key="3">
    <source>
        <dbReference type="ARBA" id="ARBA00022475"/>
    </source>
</evidence>
<evidence type="ECO:0000313" key="10">
    <source>
        <dbReference type="EMBL" id="PDW03315.1"/>
    </source>
</evidence>
<dbReference type="GO" id="GO:0005886">
    <property type="term" value="C:plasma membrane"/>
    <property type="evidence" value="ECO:0007669"/>
    <property type="project" value="UniProtKB-SubCell"/>
</dbReference>
<feature type="transmembrane region" description="Helical" evidence="7">
    <location>
        <begin position="241"/>
        <end position="263"/>
    </location>
</feature>
<evidence type="ECO:0000256" key="2">
    <source>
        <dbReference type="ARBA" id="ARBA00022448"/>
    </source>
</evidence>
<dbReference type="RefSeq" id="WP_097643843.1">
    <property type="nucleotide sequence ID" value="NZ_NQWI01000033.1"/>
</dbReference>
<dbReference type="OrthoDB" id="9804353at2"/>
<keyword evidence="2 7" id="KW-0813">Transport</keyword>
<dbReference type="PROSITE" id="PS50928">
    <property type="entry name" value="ABC_TM1"/>
    <property type="match status" value="1"/>
</dbReference>
<sequence>MHSFPLQRQAVDSAAPPRPRRPRWGTWHWVGLPLVLLGLLLGWQLLVTLGGYRPFILPGPGLVAERFVAALQSGLLWRHTSATMTAALGGFGIALLLGLLLGYCLAHVPLLERAITPVLAASQAIPIIAIAPLIILWFGPGLSGKLLIATLITFLPILLATVVALRSIPRELREMALISGASRWQILRYVEAPLSVPVIFAGIRTGLALATTGAVVGEFVAGREGLGAMINIARGLFDTPLIFVALITLALITLSLYLAATLLERALMRWDEV</sequence>
<organism evidence="10 11">
    <name type="scientific">Candidatus Viridilinea mediisalina</name>
    <dbReference type="NCBI Taxonomy" id="2024553"/>
    <lineage>
        <taxon>Bacteria</taxon>
        <taxon>Bacillati</taxon>
        <taxon>Chloroflexota</taxon>
        <taxon>Chloroflexia</taxon>
        <taxon>Chloroflexales</taxon>
        <taxon>Chloroflexineae</taxon>
        <taxon>Oscillochloridaceae</taxon>
        <taxon>Candidatus Viridilinea</taxon>
    </lineage>
</organism>
<evidence type="ECO:0000313" key="11">
    <source>
        <dbReference type="Proteomes" id="UP000220527"/>
    </source>
</evidence>
<keyword evidence="11" id="KW-1185">Reference proteome</keyword>
<dbReference type="AlphaFoldDB" id="A0A2A6RK78"/>
<comment type="subcellular location">
    <subcellularLocation>
        <location evidence="1 7">Cell membrane</location>
        <topology evidence="1 7">Multi-pass membrane protein</topology>
    </subcellularLocation>
</comment>
<feature type="region of interest" description="Disordered" evidence="8">
    <location>
        <begin position="1"/>
        <end position="20"/>
    </location>
</feature>
<evidence type="ECO:0000256" key="1">
    <source>
        <dbReference type="ARBA" id="ARBA00004651"/>
    </source>
</evidence>
<dbReference type="GO" id="GO:0055085">
    <property type="term" value="P:transmembrane transport"/>
    <property type="evidence" value="ECO:0007669"/>
    <property type="project" value="InterPro"/>
</dbReference>
<keyword evidence="5 7" id="KW-1133">Transmembrane helix</keyword>
<comment type="similarity">
    <text evidence="7">Belongs to the binding-protein-dependent transport system permease family.</text>
</comment>
<comment type="caution">
    <text evidence="10">The sequence shown here is derived from an EMBL/GenBank/DDBJ whole genome shotgun (WGS) entry which is preliminary data.</text>
</comment>
<evidence type="ECO:0000259" key="9">
    <source>
        <dbReference type="PROSITE" id="PS50928"/>
    </source>
</evidence>
<feature type="transmembrane region" description="Helical" evidence="7">
    <location>
        <begin position="146"/>
        <end position="165"/>
    </location>
</feature>
<proteinExistence type="inferred from homology"/>
<evidence type="ECO:0000256" key="8">
    <source>
        <dbReference type="SAM" id="MobiDB-lite"/>
    </source>
</evidence>
<dbReference type="Gene3D" id="1.10.3720.10">
    <property type="entry name" value="MetI-like"/>
    <property type="match status" value="1"/>
</dbReference>
<reference evidence="11" key="1">
    <citation type="submission" date="2017-08" db="EMBL/GenBank/DDBJ databases">
        <authorList>
            <person name="Grouzdev D.S."/>
            <person name="Gaisin V.A."/>
            <person name="Rysina M.S."/>
            <person name="Gorlenko V.M."/>
        </authorList>
    </citation>
    <scope>NUCLEOTIDE SEQUENCE [LARGE SCALE GENOMIC DNA]</scope>
    <source>
        <strain evidence="11">Kir15-3F</strain>
    </source>
</reference>
<feature type="transmembrane region" description="Helical" evidence="7">
    <location>
        <begin position="84"/>
        <end position="106"/>
    </location>
</feature>
<dbReference type="PANTHER" id="PTHR30151">
    <property type="entry name" value="ALKANE SULFONATE ABC TRANSPORTER-RELATED, MEMBRANE SUBUNIT"/>
    <property type="match status" value="1"/>
</dbReference>
<dbReference type="SUPFAM" id="SSF161098">
    <property type="entry name" value="MetI-like"/>
    <property type="match status" value="1"/>
</dbReference>
<evidence type="ECO:0000256" key="4">
    <source>
        <dbReference type="ARBA" id="ARBA00022692"/>
    </source>
</evidence>
<dbReference type="CDD" id="cd06261">
    <property type="entry name" value="TM_PBP2"/>
    <property type="match status" value="1"/>
</dbReference>
<dbReference type="PANTHER" id="PTHR30151:SF20">
    <property type="entry name" value="ABC TRANSPORTER PERMEASE PROTEIN HI_0355-RELATED"/>
    <property type="match status" value="1"/>
</dbReference>
<dbReference type="InterPro" id="IPR035906">
    <property type="entry name" value="MetI-like_sf"/>
</dbReference>
<dbReference type="EMBL" id="NQWI01000033">
    <property type="protein sequence ID" value="PDW03315.1"/>
    <property type="molecule type" value="Genomic_DNA"/>
</dbReference>
<protein>
    <submittedName>
        <fullName evidence="10">ABC transporter permease</fullName>
    </submittedName>
</protein>
<dbReference type="Pfam" id="PF00528">
    <property type="entry name" value="BPD_transp_1"/>
    <property type="match status" value="1"/>
</dbReference>
<keyword evidence="3" id="KW-1003">Cell membrane</keyword>
<keyword evidence="4 7" id="KW-0812">Transmembrane</keyword>
<gene>
    <name evidence="10" type="ORF">CJ255_09370</name>
</gene>
<evidence type="ECO:0000256" key="5">
    <source>
        <dbReference type="ARBA" id="ARBA00022989"/>
    </source>
</evidence>
<dbReference type="InterPro" id="IPR000515">
    <property type="entry name" value="MetI-like"/>
</dbReference>
<name>A0A2A6RK78_9CHLR</name>
<dbReference type="Proteomes" id="UP000220527">
    <property type="component" value="Unassembled WGS sequence"/>
</dbReference>
<evidence type="ECO:0000256" key="7">
    <source>
        <dbReference type="RuleBase" id="RU363032"/>
    </source>
</evidence>
<feature type="domain" description="ABC transmembrane type-1" evidence="9">
    <location>
        <begin position="80"/>
        <end position="264"/>
    </location>
</feature>
<keyword evidence="6 7" id="KW-0472">Membrane</keyword>
<feature type="transmembrane region" description="Helical" evidence="7">
    <location>
        <begin position="27"/>
        <end position="46"/>
    </location>
</feature>
<feature type="transmembrane region" description="Helical" evidence="7">
    <location>
        <begin position="118"/>
        <end position="140"/>
    </location>
</feature>
<evidence type="ECO:0000256" key="6">
    <source>
        <dbReference type="ARBA" id="ARBA00023136"/>
    </source>
</evidence>
<accession>A0A2A6RK78</accession>